<keyword evidence="2" id="KW-0378">Hydrolase</keyword>
<dbReference type="EMBL" id="UZAM01017068">
    <property type="protein sequence ID" value="VDP45845.1"/>
    <property type="molecule type" value="Genomic_DNA"/>
</dbReference>
<dbReference type="Pfam" id="PF03265">
    <property type="entry name" value="DNase_II"/>
    <property type="match status" value="1"/>
</dbReference>
<dbReference type="GO" id="GO:0004531">
    <property type="term" value="F:deoxyribonuclease II activity"/>
    <property type="evidence" value="ECO:0007669"/>
    <property type="project" value="InterPro"/>
</dbReference>
<dbReference type="OrthoDB" id="10261598at2759"/>
<organism evidence="4 5">
    <name type="scientific">Soboliphyme baturini</name>
    <dbReference type="NCBI Taxonomy" id="241478"/>
    <lineage>
        <taxon>Eukaryota</taxon>
        <taxon>Metazoa</taxon>
        <taxon>Ecdysozoa</taxon>
        <taxon>Nematoda</taxon>
        <taxon>Enoplea</taxon>
        <taxon>Dorylaimia</taxon>
        <taxon>Dioctophymatida</taxon>
        <taxon>Dioctophymatoidea</taxon>
        <taxon>Soboliphymatidae</taxon>
        <taxon>Soboliphyme</taxon>
    </lineage>
</organism>
<dbReference type="GO" id="GO:0006309">
    <property type="term" value="P:apoptotic DNA fragmentation"/>
    <property type="evidence" value="ECO:0007669"/>
    <property type="project" value="TreeGrafter"/>
</dbReference>
<dbReference type="PANTHER" id="PTHR10858:SF23">
    <property type="entry name" value="DEOXYRIBONUCLEASE II"/>
    <property type="match status" value="1"/>
</dbReference>
<dbReference type="PANTHER" id="PTHR10858">
    <property type="entry name" value="DEOXYRIBONUCLEASE II"/>
    <property type="match status" value="1"/>
</dbReference>
<gene>
    <name evidence="4" type="ORF">SBAD_LOCUS12144</name>
</gene>
<name>A0A3P8EQ20_9BILA</name>
<sequence>MTQRFNTSYQSTLFIVIIFLILTKYRFRFVLYKLPDINDHPNPLVQNGTAFLYLDASMTEWTNTQKSVSSPDNNLALTLQQYYSNRENKTVLYLLYNDQFNETSNKFGHTKGLLLFDENTGFWIVHSVPHFPNPIKYEWPSTATTYGQSVLCITFGIDSLEGITKQLFFNRPGIFSSNVPAKFVRKFSFLPMILVGEFPKAAPYSSTVYLKSLAGKEFVSFAKSKRWHNELYADQVAETLKSSLYVETWRNGPGNLPSSCEGKYNVLNIQTIKLPSEVEFLTNRDHSKWAVSKVGRSNNSKWVCIGDINRQARGQ</sequence>
<keyword evidence="3" id="KW-0812">Transmembrane</keyword>
<reference evidence="4 5" key="1">
    <citation type="submission" date="2018-11" db="EMBL/GenBank/DDBJ databases">
        <authorList>
            <consortium name="Pathogen Informatics"/>
        </authorList>
    </citation>
    <scope>NUCLEOTIDE SEQUENCE [LARGE SCALE GENOMIC DNA]</scope>
</reference>
<feature type="transmembrane region" description="Helical" evidence="3">
    <location>
        <begin position="6"/>
        <end position="23"/>
    </location>
</feature>
<evidence type="ECO:0000256" key="1">
    <source>
        <dbReference type="ARBA" id="ARBA00007527"/>
    </source>
</evidence>
<dbReference type="InterPro" id="IPR004947">
    <property type="entry name" value="DNase_II"/>
</dbReference>
<evidence type="ECO:0000256" key="2">
    <source>
        <dbReference type="ARBA" id="ARBA00022801"/>
    </source>
</evidence>
<evidence type="ECO:0000313" key="4">
    <source>
        <dbReference type="EMBL" id="VDP45845.1"/>
    </source>
</evidence>
<keyword evidence="5" id="KW-1185">Reference proteome</keyword>
<evidence type="ECO:0000313" key="5">
    <source>
        <dbReference type="Proteomes" id="UP000270296"/>
    </source>
</evidence>
<dbReference type="CDD" id="cd09120">
    <property type="entry name" value="PLDc_DNaseII_1"/>
    <property type="match status" value="1"/>
</dbReference>
<evidence type="ECO:0000256" key="3">
    <source>
        <dbReference type="SAM" id="Phobius"/>
    </source>
</evidence>
<comment type="similarity">
    <text evidence="1">Belongs to the DNase II family.</text>
</comment>
<keyword evidence="3" id="KW-1133">Transmembrane helix</keyword>
<dbReference type="Proteomes" id="UP000270296">
    <property type="component" value="Unassembled WGS sequence"/>
</dbReference>
<accession>A0A3P8EQ20</accession>
<proteinExistence type="inferred from homology"/>
<protein>
    <submittedName>
        <fullName evidence="4">Uncharacterized protein</fullName>
    </submittedName>
</protein>
<dbReference type="AlphaFoldDB" id="A0A3P8EQ20"/>
<keyword evidence="3" id="KW-0472">Membrane</keyword>